<dbReference type="GO" id="GO:0006310">
    <property type="term" value="P:DNA recombination"/>
    <property type="evidence" value="ECO:0007669"/>
    <property type="project" value="UniProtKB-KW"/>
</dbReference>
<feature type="region of interest" description="Disordered" evidence="4">
    <location>
        <begin position="254"/>
        <end position="303"/>
    </location>
</feature>
<reference evidence="6 7" key="1">
    <citation type="submission" date="2019-09" db="EMBL/GenBank/DDBJ databases">
        <title>Genome Sequences of Streptomyces kaniharaensis ATCC 21070.</title>
        <authorList>
            <person name="Zhu W."/>
            <person name="De Crecy-Lagard V."/>
            <person name="Richards N.G."/>
        </authorList>
    </citation>
    <scope>NUCLEOTIDE SEQUENCE [LARGE SCALE GENOMIC DNA]</scope>
    <source>
        <strain evidence="6 7">SF-557</strain>
    </source>
</reference>
<name>A0A6N7L4S4_9ACTN</name>
<dbReference type="PIRSF" id="PIRSF006493">
    <property type="entry name" value="Prok_Ku"/>
    <property type="match status" value="1"/>
</dbReference>
<dbReference type="SUPFAM" id="SSF100939">
    <property type="entry name" value="SPOC domain-like"/>
    <property type="match status" value="1"/>
</dbReference>
<comment type="caution">
    <text evidence="6">The sequence shown here is derived from an EMBL/GenBank/DDBJ whole genome shotgun (WGS) entry which is preliminary data.</text>
</comment>
<keyword evidence="7" id="KW-1185">Reference proteome</keyword>
<evidence type="ECO:0000313" key="6">
    <source>
        <dbReference type="EMBL" id="MQS17909.1"/>
    </source>
</evidence>
<evidence type="ECO:0000259" key="5">
    <source>
        <dbReference type="SMART" id="SM00559"/>
    </source>
</evidence>
<dbReference type="AlphaFoldDB" id="A0A6N7L4S4"/>
<organism evidence="6 7">
    <name type="scientific">Streptomyces kaniharaensis</name>
    <dbReference type="NCBI Taxonomy" id="212423"/>
    <lineage>
        <taxon>Bacteria</taxon>
        <taxon>Bacillati</taxon>
        <taxon>Actinomycetota</taxon>
        <taxon>Actinomycetes</taxon>
        <taxon>Kitasatosporales</taxon>
        <taxon>Streptomycetaceae</taxon>
        <taxon>Streptomyces</taxon>
    </lineage>
</organism>
<gene>
    <name evidence="3" type="primary">ku</name>
    <name evidence="6" type="ORF">F7Q99_38410</name>
</gene>
<evidence type="ECO:0000256" key="2">
    <source>
        <dbReference type="ARBA" id="ARBA00023172"/>
    </source>
</evidence>
<dbReference type="InterPro" id="IPR006164">
    <property type="entry name" value="DNA_bd_Ku70/Ku80"/>
</dbReference>
<feature type="domain" description="Ku" evidence="5">
    <location>
        <begin position="49"/>
        <end position="178"/>
    </location>
</feature>
<dbReference type="EMBL" id="WBOF01000007">
    <property type="protein sequence ID" value="MQS17909.1"/>
    <property type="molecule type" value="Genomic_DNA"/>
</dbReference>
<dbReference type="GO" id="GO:0003690">
    <property type="term" value="F:double-stranded DNA binding"/>
    <property type="evidence" value="ECO:0007669"/>
    <property type="project" value="UniProtKB-UniRule"/>
</dbReference>
<dbReference type="PANTHER" id="PTHR41251">
    <property type="entry name" value="NON-HOMOLOGOUS END JOINING PROTEIN KU"/>
    <property type="match status" value="1"/>
</dbReference>
<dbReference type="Pfam" id="PF02735">
    <property type="entry name" value="Ku"/>
    <property type="match status" value="1"/>
</dbReference>
<dbReference type="InterPro" id="IPR009187">
    <property type="entry name" value="Prok_Ku"/>
</dbReference>
<accession>A0A6N7L4S4</accession>
<evidence type="ECO:0000256" key="3">
    <source>
        <dbReference type="HAMAP-Rule" id="MF_01875"/>
    </source>
</evidence>
<dbReference type="NCBIfam" id="TIGR02772">
    <property type="entry name" value="Ku_bact"/>
    <property type="match status" value="1"/>
</dbReference>
<dbReference type="GO" id="GO:0006303">
    <property type="term" value="P:double-strand break repair via nonhomologous end joining"/>
    <property type="evidence" value="ECO:0007669"/>
    <property type="project" value="UniProtKB-UniRule"/>
</dbReference>
<comment type="similarity">
    <text evidence="3">Belongs to the prokaryotic Ku family.</text>
</comment>
<feature type="compositionally biased region" description="Low complexity" evidence="4">
    <location>
        <begin position="263"/>
        <end position="277"/>
    </location>
</feature>
<proteinExistence type="inferred from homology"/>
<keyword evidence="2 3" id="KW-0233">DNA recombination</keyword>
<dbReference type="PANTHER" id="PTHR41251:SF1">
    <property type="entry name" value="NON-HOMOLOGOUS END JOINING PROTEIN KU"/>
    <property type="match status" value="1"/>
</dbReference>
<keyword evidence="3" id="KW-0234">DNA repair</keyword>
<dbReference type="HAMAP" id="MF_01875">
    <property type="entry name" value="Prokaryotic_Ku"/>
    <property type="match status" value="1"/>
</dbReference>
<sequence>MAKMTISFSLVSIPVSLYAATERHVVPLHLVHAQDGGRIRQKRVCELDGTEVPFEDVAHGYEAPDGRMVVLTQDDLADLPLTTTKEIRVLGFLGADRVDPVNYDKAYYLGPSSPAGARPYALLRQAMLEADQVAVARVAIRTRECLAVLRVRQDVIVLQTLLWPDEIRSAAGIAPEGIQLRPKEVQLARTLMDAITSDFHIEAEHDEYAHALEQVVEARLAGLEPPHASESRVLPPGGTVMDLMAVLERALADAREQHPKTSGAVKTTGTTQQAGKKAPARRSTSTALPAGGDAHRKRPANRG</sequence>
<evidence type="ECO:0000313" key="7">
    <source>
        <dbReference type="Proteomes" id="UP000450000"/>
    </source>
</evidence>
<dbReference type="SMART" id="SM00559">
    <property type="entry name" value="Ku78"/>
    <property type="match status" value="1"/>
</dbReference>
<evidence type="ECO:0000256" key="1">
    <source>
        <dbReference type="ARBA" id="ARBA00023125"/>
    </source>
</evidence>
<comment type="subunit">
    <text evidence="3">Homodimer. Interacts with LigD.</text>
</comment>
<dbReference type="Proteomes" id="UP000450000">
    <property type="component" value="Unassembled WGS sequence"/>
</dbReference>
<protein>
    <recommendedName>
        <fullName evidence="3">Non-homologous end joining protein Ku</fullName>
    </recommendedName>
</protein>
<dbReference type="Gene3D" id="2.40.290.10">
    <property type="match status" value="1"/>
</dbReference>
<evidence type="ECO:0000256" key="4">
    <source>
        <dbReference type="SAM" id="MobiDB-lite"/>
    </source>
</evidence>
<keyword evidence="3" id="KW-0227">DNA damage</keyword>
<comment type="function">
    <text evidence="3">With LigD forms a non-homologous end joining (NHEJ) DNA repair enzyme, which repairs dsDNA breaks with reduced fidelity. Binds linear dsDNA with 5'- and 3'- overhangs but not closed circular dsDNA nor ssDNA. Recruits and stimulates the ligase activity of LigD.</text>
</comment>
<dbReference type="InterPro" id="IPR016194">
    <property type="entry name" value="SPOC-like_C_dom_sf"/>
</dbReference>
<keyword evidence="1 3" id="KW-0238">DNA-binding</keyword>